<protein>
    <recommendedName>
        <fullName evidence="4">Inhibitor I9 domain-containing protein</fullName>
    </recommendedName>
</protein>
<dbReference type="InterPro" id="IPR045051">
    <property type="entry name" value="SBT"/>
</dbReference>
<evidence type="ECO:0000259" key="4">
    <source>
        <dbReference type="Pfam" id="PF05922"/>
    </source>
</evidence>
<dbReference type="SUPFAM" id="SSF52743">
    <property type="entry name" value="Subtilisin-like"/>
    <property type="match status" value="1"/>
</dbReference>
<dbReference type="InterPro" id="IPR010259">
    <property type="entry name" value="S8pro/Inhibitor_I9"/>
</dbReference>
<comment type="caution">
    <text evidence="5">The sequence shown here is derived from an EMBL/GenBank/DDBJ whole genome shotgun (WGS) entry which is preliminary data.</text>
</comment>
<dbReference type="Proteomes" id="UP000315295">
    <property type="component" value="Unassembled WGS sequence"/>
</dbReference>
<evidence type="ECO:0000313" key="5">
    <source>
        <dbReference type="EMBL" id="TQD86343.1"/>
    </source>
</evidence>
<proteinExistence type="inferred from homology"/>
<evidence type="ECO:0000256" key="2">
    <source>
        <dbReference type="ARBA" id="ARBA00011073"/>
    </source>
</evidence>
<sequence>MPASFEHHTHWYDLSLKSVSDLAEMLYTYTSAIHGLSTKLTLEQAASLSSQPEVLFMIPELKHELHTTRTPEFLGLGQTTETMPQFDSTGDVIIRVLDTGVWL</sequence>
<dbReference type="EMBL" id="VIEB01000568">
    <property type="protein sequence ID" value="TQD86343.1"/>
    <property type="molecule type" value="Genomic_DNA"/>
</dbReference>
<dbReference type="PANTHER" id="PTHR10795">
    <property type="entry name" value="PROPROTEIN CONVERTASE SUBTILISIN/KEXIN"/>
    <property type="match status" value="1"/>
</dbReference>
<keyword evidence="6" id="KW-1185">Reference proteome</keyword>
<evidence type="ECO:0000256" key="1">
    <source>
        <dbReference type="ARBA" id="ARBA00004613"/>
    </source>
</evidence>
<reference evidence="5 6" key="1">
    <citation type="journal article" date="2019" name="G3 (Bethesda)">
        <title>Sequencing of a Wild Apple (Malus baccata) Genome Unravels the Differences Between Cultivated and Wild Apple Species Regarding Disease Resistance and Cold Tolerance.</title>
        <authorList>
            <person name="Chen X."/>
        </authorList>
    </citation>
    <scope>NUCLEOTIDE SEQUENCE [LARGE SCALE GENOMIC DNA]</scope>
    <source>
        <strain evidence="6">cv. Shandingzi</strain>
        <tissue evidence="5">Leaves</tissue>
    </source>
</reference>
<dbReference type="InterPro" id="IPR037045">
    <property type="entry name" value="S8pro/Inhibitor_I9_sf"/>
</dbReference>
<dbReference type="Gene3D" id="3.30.70.80">
    <property type="entry name" value="Peptidase S8 propeptide/proteinase inhibitor I9"/>
    <property type="match status" value="1"/>
</dbReference>
<dbReference type="GO" id="GO:0004252">
    <property type="term" value="F:serine-type endopeptidase activity"/>
    <property type="evidence" value="ECO:0007669"/>
    <property type="project" value="InterPro"/>
</dbReference>
<comment type="similarity">
    <text evidence="2">Belongs to the peptidase S8 family.</text>
</comment>
<dbReference type="STRING" id="106549.A0A540LIQ0"/>
<keyword evidence="3" id="KW-0732">Signal</keyword>
<gene>
    <name evidence="5" type="ORF">C1H46_028101</name>
</gene>
<comment type="subcellular location">
    <subcellularLocation>
        <location evidence="1">Secreted</location>
    </subcellularLocation>
</comment>
<evidence type="ECO:0000256" key="3">
    <source>
        <dbReference type="ARBA" id="ARBA00022729"/>
    </source>
</evidence>
<dbReference type="GO" id="GO:0006508">
    <property type="term" value="P:proteolysis"/>
    <property type="evidence" value="ECO:0007669"/>
    <property type="project" value="InterPro"/>
</dbReference>
<dbReference type="Pfam" id="PF05922">
    <property type="entry name" value="Inhibitor_I9"/>
    <property type="match status" value="1"/>
</dbReference>
<organism evidence="5 6">
    <name type="scientific">Malus baccata</name>
    <name type="common">Siberian crab apple</name>
    <name type="synonym">Pyrus baccata</name>
    <dbReference type="NCBI Taxonomy" id="106549"/>
    <lineage>
        <taxon>Eukaryota</taxon>
        <taxon>Viridiplantae</taxon>
        <taxon>Streptophyta</taxon>
        <taxon>Embryophyta</taxon>
        <taxon>Tracheophyta</taxon>
        <taxon>Spermatophyta</taxon>
        <taxon>Magnoliopsida</taxon>
        <taxon>eudicotyledons</taxon>
        <taxon>Gunneridae</taxon>
        <taxon>Pentapetalae</taxon>
        <taxon>rosids</taxon>
        <taxon>fabids</taxon>
        <taxon>Rosales</taxon>
        <taxon>Rosaceae</taxon>
        <taxon>Amygdaloideae</taxon>
        <taxon>Maleae</taxon>
        <taxon>Malus</taxon>
    </lineage>
</organism>
<dbReference type="InterPro" id="IPR036852">
    <property type="entry name" value="Peptidase_S8/S53_dom_sf"/>
</dbReference>
<evidence type="ECO:0000313" key="6">
    <source>
        <dbReference type="Proteomes" id="UP000315295"/>
    </source>
</evidence>
<accession>A0A540LIQ0</accession>
<dbReference type="AlphaFoldDB" id="A0A540LIQ0"/>
<dbReference type="GO" id="GO:0005576">
    <property type="term" value="C:extracellular region"/>
    <property type="evidence" value="ECO:0007669"/>
    <property type="project" value="UniProtKB-SubCell"/>
</dbReference>
<feature type="domain" description="Inhibitor I9" evidence="4">
    <location>
        <begin position="3"/>
        <end position="66"/>
    </location>
</feature>
<name>A0A540LIQ0_MALBA</name>